<dbReference type="Pfam" id="PF08395">
    <property type="entry name" value="7tm_7"/>
    <property type="match status" value="1"/>
</dbReference>
<dbReference type="InterPro" id="IPR013604">
    <property type="entry name" value="7TM_chemorcpt"/>
</dbReference>
<keyword evidence="4 6" id="KW-1133">Transmembrane helix</keyword>
<sequence length="369" mass="43451">MQVDRLCKSLARRWLLICGLLGMTSYYYSRKRHQLVRSTWLRIYSGLALCFSIGGYYFYFTHGQKYFIPSYFRHFELLNVICTINMSLHLVVIVAQSVQRLTNEKEICRLCNQLMSLCRMWKLKHSFNSTCKVLLLTKAFTYVHQVTSSLVGILIVIESRRLTRMDIFCNLYYIFNFNIMFSHMLAYMLILLQLAETMRLNAADGNLQFWTKLCRQAKLSLMTRRIHQLFALEIVIVLLAHLFFNTCTFYLAYMITRDGQYWNIKVQLTIFSFLIKLLDILLIQLVCEYLLAEEKQLFRQLNSLEFQIDTGEFQCQIAQLMHATVSSKCPPKHVLGMFSLDKRCAFNIMSSSLGYAILIMQIGYIYREI</sequence>
<feature type="transmembrane region" description="Helical" evidence="6">
    <location>
        <begin position="41"/>
        <end position="59"/>
    </location>
</feature>
<dbReference type="AlphaFoldDB" id="B4N1U2"/>
<organism evidence="7 8">
    <name type="scientific">Drosophila willistoni</name>
    <name type="common">Fruit fly</name>
    <dbReference type="NCBI Taxonomy" id="7260"/>
    <lineage>
        <taxon>Eukaryota</taxon>
        <taxon>Metazoa</taxon>
        <taxon>Ecdysozoa</taxon>
        <taxon>Arthropoda</taxon>
        <taxon>Hexapoda</taxon>
        <taxon>Insecta</taxon>
        <taxon>Pterygota</taxon>
        <taxon>Neoptera</taxon>
        <taxon>Endopterygota</taxon>
        <taxon>Diptera</taxon>
        <taxon>Brachycera</taxon>
        <taxon>Muscomorpha</taxon>
        <taxon>Ephydroidea</taxon>
        <taxon>Drosophilidae</taxon>
        <taxon>Drosophila</taxon>
        <taxon>Sophophora</taxon>
    </lineage>
</organism>
<comment type="subcellular location">
    <subcellularLocation>
        <location evidence="1 6">Cell membrane</location>
        <topology evidence="1 6">Multi-pass membrane protein</topology>
    </subcellularLocation>
</comment>
<dbReference type="FunCoup" id="B4N1U2">
    <property type="interactions" value="5"/>
</dbReference>
<evidence type="ECO:0000256" key="3">
    <source>
        <dbReference type="ARBA" id="ARBA00022692"/>
    </source>
</evidence>
<keyword evidence="8" id="KW-1185">Reference proteome</keyword>
<feature type="transmembrane region" description="Helical" evidence="6">
    <location>
        <begin position="12"/>
        <end position="29"/>
    </location>
</feature>
<evidence type="ECO:0000313" key="7">
    <source>
        <dbReference type="EMBL" id="EDW78331.2"/>
    </source>
</evidence>
<comment type="similarity">
    <text evidence="6">Belongs to the insect chemoreceptor superfamily. Gustatory receptor (GR) family.</text>
</comment>
<feature type="transmembrane region" description="Helical" evidence="6">
    <location>
        <begin position="273"/>
        <end position="292"/>
    </location>
</feature>
<dbReference type="HOGENOM" id="CLU_742431_0_0_1"/>
<dbReference type="GO" id="GO:0007165">
    <property type="term" value="P:signal transduction"/>
    <property type="evidence" value="ECO:0007669"/>
    <property type="project" value="UniProtKB-KW"/>
</dbReference>
<comment type="function">
    <text evidence="6">Gustatory receptor which mediates acceptance or avoidance behavior, depending on its substrates.</text>
</comment>
<name>B4N1U2_DROWI</name>
<evidence type="ECO:0000256" key="4">
    <source>
        <dbReference type="ARBA" id="ARBA00022989"/>
    </source>
</evidence>
<feature type="transmembrane region" description="Helical" evidence="6">
    <location>
        <begin position="172"/>
        <end position="192"/>
    </location>
</feature>
<dbReference type="Proteomes" id="UP000007798">
    <property type="component" value="Unassembled WGS sequence"/>
</dbReference>
<evidence type="ECO:0000256" key="5">
    <source>
        <dbReference type="ARBA" id="ARBA00023136"/>
    </source>
</evidence>
<dbReference type="GO" id="GO:0005886">
    <property type="term" value="C:plasma membrane"/>
    <property type="evidence" value="ECO:0007669"/>
    <property type="project" value="UniProtKB-SubCell"/>
</dbReference>
<evidence type="ECO:0000256" key="1">
    <source>
        <dbReference type="ARBA" id="ARBA00004651"/>
    </source>
</evidence>
<feature type="transmembrane region" description="Helical" evidence="6">
    <location>
        <begin position="71"/>
        <end position="95"/>
    </location>
</feature>
<reference evidence="7 8" key="1">
    <citation type="journal article" date="2007" name="Nature">
        <title>Evolution of genes and genomes on the Drosophila phylogeny.</title>
        <authorList>
            <consortium name="Drosophila 12 Genomes Consortium"/>
            <person name="Clark A.G."/>
            <person name="Eisen M.B."/>
            <person name="Smith D.R."/>
            <person name="Bergman C.M."/>
            <person name="Oliver B."/>
            <person name="Markow T.A."/>
            <person name="Kaufman T.C."/>
            <person name="Kellis M."/>
            <person name="Gelbart W."/>
            <person name="Iyer V.N."/>
            <person name="Pollard D.A."/>
            <person name="Sackton T.B."/>
            <person name="Larracuente A.M."/>
            <person name="Singh N.D."/>
            <person name="Abad J.P."/>
            <person name="Abt D.N."/>
            <person name="Adryan B."/>
            <person name="Aguade M."/>
            <person name="Akashi H."/>
            <person name="Anderson W.W."/>
            <person name="Aquadro C.F."/>
            <person name="Ardell D.H."/>
            <person name="Arguello R."/>
            <person name="Artieri C.G."/>
            <person name="Barbash D.A."/>
            <person name="Barker D."/>
            <person name="Barsanti P."/>
            <person name="Batterham P."/>
            <person name="Batzoglou S."/>
            <person name="Begun D."/>
            <person name="Bhutkar A."/>
            <person name="Blanco E."/>
            <person name="Bosak S.A."/>
            <person name="Bradley R.K."/>
            <person name="Brand A.D."/>
            <person name="Brent M.R."/>
            <person name="Brooks A.N."/>
            <person name="Brown R.H."/>
            <person name="Butlin R.K."/>
            <person name="Caggese C."/>
            <person name="Calvi B.R."/>
            <person name="Bernardo de Carvalho A."/>
            <person name="Caspi A."/>
            <person name="Castrezana S."/>
            <person name="Celniker S.E."/>
            <person name="Chang J.L."/>
            <person name="Chapple C."/>
            <person name="Chatterji S."/>
            <person name="Chinwalla A."/>
            <person name="Civetta A."/>
            <person name="Clifton S.W."/>
            <person name="Comeron J.M."/>
            <person name="Costello J.C."/>
            <person name="Coyne J.A."/>
            <person name="Daub J."/>
            <person name="David R.G."/>
            <person name="Delcher A.L."/>
            <person name="Delehaunty K."/>
            <person name="Do C.B."/>
            <person name="Ebling H."/>
            <person name="Edwards K."/>
            <person name="Eickbush T."/>
            <person name="Evans J.D."/>
            <person name="Filipski A."/>
            <person name="Findeiss S."/>
            <person name="Freyhult E."/>
            <person name="Fulton L."/>
            <person name="Fulton R."/>
            <person name="Garcia A.C."/>
            <person name="Gardiner A."/>
            <person name="Garfield D.A."/>
            <person name="Garvin B.E."/>
            <person name="Gibson G."/>
            <person name="Gilbert D."/>
            <person name="Gnerre S."/>
            <person name="Godfrey J."/>
            <person name="Good R."/>
            <person name="Gotea V."/>
            <person name="Gravely B."/>
            <person name="Greenberg A.J."/>
            <person name="Griffiths-Jones S."/>
            <person name="Gross S."/>
            <person name="Guigo R."/>
            <person name="Gustafson E.A."/>
            <person name="Haerty W."/>
            <person name="Hahn M.W."/>
            <person name="Halligan D.L."/>
            <person name="Halpern A.L."/>
            <person name="Halter G.M."/>
            <person name="Han M.V."/>
            <person name="Heger A."/>
            <person name="Hillier L."/>
            <person name="Hinrichs A.S."/>
            <person name="Holmes I."/>
            <person name="Hoskins R.A."/>
            <person name="Hubisz M.J."/>
            <person name="Hultmark D."/>
            <person name="Huntley M.A."/>
            <person name="Jaffe D.B."/>
            <person name="Jagadeeshan S."/>
            <person name="Jeck W.R."/>
            <person name="Johnson J."/>
            <person name="Jones C.D."/>
            <person name="Jordan W.C."/>
            <person name="Karpen G.H."/>
            <person name="Kataoka E."/>
            <person name="Keightley P.D."/>
            <person name="Kheradpour P."/>
            <person name="Kirkness E.F."/>
            <person name="Koerich L.B."/>
            <person name="Kristiansen K."/>
            <person name="Kudrna D."/>
            <person name="Kulathinal R.J."/>
            <person name="Kumar S."/>
            <person name="Kwok R."/>
            <person name="Lander E."/>
            <person name="Langley C.H."/>
            <person name="Lapoint R."/>
            <person name="Lazzaro B.P."/>
            <person name="Lee S.J."/>
            <person name="Levesque L."/>
            <person name="Li R."/>
            <person name="Lin C.F."/>
            <person name="Lin M.F."/>
            <person name="Lindblad-Toh K."/>
            <person name="Llopart A."/>
            <person name="Long M."/>
            <person name="Low L."/>
            <person name="Lozovsky E."/>
            <person name="Lu J."/>
            <person name="Luo M."/>
            <person name="Machado C.A."/>
            <person name="Makalowski W."/>
            <person name="Marzo M."/>
            <person name="Matsuda M."/>
            <person name="Matzkin L."/>
            <person name="McAllister B."/>
            <person name="McBride C.S."/>
            <person name="McKernan B."/>
            <person name="McKernan K."/>
            <person name="Mendez-Lago M."/>
            <person name="Minx P."/>
            <person name="Mollenhauer M.U."/>
            <person name="Montooth K."/>
            <person name="Mount S.M."/>
            <person name="Mu X."/>
            <person name="Myers E."/>
            <person name="Negre B."/>
            <person name="Newfeld S."/>
            <person name="Nielsen R."/>
            <person name="Noor M.A."/>
            <person name="O'Grady P."/>
            <person name="Pachter L."/>
            <person name="Papaceit M."/>
            <person name="Parisi M.J."/>
            <person name="Parisi M."/>
            <person name="Parts L."/>
            <person name="Pedersen J.S."/>
            <person name="Pesole G."/>
            <person name="Phillippy A.M."/>
            <person name="Ponting C.P."/>
            <person name="Pop M."/>
            <person name="Porcelli D."/>
            <person name="Powell J.R."/>
            <person name="Prohaska S."/>
            <person name="Pruitt K."/>
            <person name="Puig M."/>
            <person name="Quesneville H."/>
            <person name="Ram K.R."/>
            <person name="Rand D."/>
            <person name="Rasmussen M.D."/>
            <person name="Reed L.K."/>
            <person name="Reenan R."/>
            <person name="Reily A."/>
            <person name="Remington K.A."/>
            <person name="Rieger T.T."/>
            <person name="Ritchie M.G."/>
            <person name="Robin C."/>
            <person name="Rogers Y.H."/>
            <person name="Rohde C."/>
            <person name="Rozas J."/>
            <person name="Rubenfield M.J."/>
            <person name="Ruiz A."/>
            <person name="Russo S."/>
            <person name="Salzberg S.L."/>
            <person name="Sanchez-Gracia A."/>
            <person name="Saranga D.J."/>
            <person name="Sato H."/>
            <person name="Schaeffer S.W."/>
            <person name="Schatz M.C."/>
            <person name="Schlenke T."/>
            <person name="Schwartz R."/>
            <person name="Segarra C."/>
            <person name="Singh R.S."/>
            <person name="Sirot L."/>
            <person name="Sirota M."/>
            <person name="Sisneros N.B."/>
            <person name="Smith C.D."/>
            <person name="Smith T.F."/>
            <person name="Spieth J."/>
            <person name="Stage D.E."/>
            <person name="Stark A."/>
            <person name="Stephan W."/>
            <person name="Strausberg R.L."/>
            <person name="Strempel S."/>
            <person name="Sturgill D."/>
            <person name="Sutton G."/>
            <person name="Sutton G.G."/>
            <person name="Tao W."/>
            <person name="Teichmann S."/>
            <person name="Tobari Y.N."/>
            <person name="Tomimura Y."/>
            <person name="Tsolas J.M."/>
            <person name="Valente V.L."/>
            <person name="Venter E."/>
            <person name="Venter J.C."/>
            <person name="Vicario S."/>
            <person name="Vieira F.G."/>
            <person name="Vilella A.J."/>
            <person name="Villasante A."/>
            <person name="Walenz B."/>
            <person name="Wang J."/>
            <person name="Wasserman M."/>
            <person name="Watts T."/>
            <person name="Wilson D."/>
            <person name="Wilson R.K."/>
            <person name="Wing R.A."/>
            <person name="Wolfner M.F."/>
            <person name="Wong A."/>
            <person name="Wong G.K."/>
            <person name="Wu C.I."/>
            <person name="Wu G."/>
            <person name="Yamamoto D."/>
            <person name="Yang H.P."/>
            <person name="Yang S.P."/>
            <person name="Yorke J.A."/>
            <person name="Yoshida K."/>
            <person name="Zdobnov E."/>
            <person name="Zhang P."/>
            <person name="Zhang Y."/>
            <person name="Zimin A.V."/>
            <person name="Baldwin J."/>
            <person name="Abdouelleil A."/>
            <person name="Abdulkadir J."/>
            <person name="Abebe A."/>
            <person name="Abera B."/>
            <person name="Abreu J."/>
            <person name="Acer S.C."/>
            <person name="Aftuck L."/>
            <person name="Alexander A."/>
            <person name="An P."/>
            <person name="Anderson E."/>
            <person name="Anderson S."/>
            <person name="Arachi H."/>
            <person name="Azer M."/>
            <person name="Bachantsang P."/>
            <person name="Barry A."/>
            <person name="Bayul T."/>
            <person name="Berlin A."/>
            <person name="Bessette D."/>
            <person name="Bloom T."/>
            <person name="Blye J."/>
            <person name="Boguslavskiy L."/>
            <person name="Bonnet C."/>
            <person name="Boukhgalter B."/>
            <person name="Bourzgui I."/>
            <person name="Brown A."/>
            <person name="Cahill P."/>
            <person name="Channer S."/>
            <person name="Cheshatsang Y."/>
            <person name="Chuda L."/>
            <person name="Citroen M."/>
            <person name="Collymore A."/>
            <person name="Cooke P."/>
            <person name="Costello M."/>
            <person name="D'Aco K."/>
            <person name="Daza R."/>
            <person name="De Haan G."/>
            <person name="DeGray S."/>
            <person name="DeMaso C."/>
            <person name="Dhargay N."/>
            <person name="Dooley K."/>
            <person name="Dooley E."/>
            <person name="Doricent M."/>
            <person name="Dorje P."/>
            <person name="Dorjee K."/>
            <person name="Dupes A."/>
            <person name="Elong R."/>
            <person name="Falk J."/>
            <person name="Farina A."/>
            <person name="Faro S."/>
            <person name="Ferguson D."/>
            <person name="Fisher S."/>
            <person name="Foley C.D."/>
            <person name="Franke A."/>
            <person name="Friedrich D."/>
            <person name="Gadbois L."/>
            <person name="Gearin G."/>
            <person name="Gearin C.R."/>
            <person name="Giannoukos G."/>
            <person name="Goode T."/>
            <person name="Graham J."/>
            <person name="Grandbois E."/>
            <person name="Grewal S."/>
            <person name="Gyaltsen K."/>
            <person name="Hafez N."/>
            <person name="Hagos B."/>
            <person name="Hall J."/>
            <person name="Henson C."/>
            <person name="Hollinger A."/>
            <person name="Honan T."/>
            <person name="Huard M.D."/>
            <person name="Hughes L."/>
            <person name="Hurhula B."/>
            <person name="Husby M.E."/>
            <person name="Kamat A."/>
            <person name="Kanga B."/>
            <person name="Kashin S."/>
            <person name="Khazanovich D."/>
            <person name="Kisner P."/>
            <person name="Lance K."/>
            <person name="Lara M."/>
            <person name="Lee W."/>
            <person name="Lennon N."/>
            <person name="Letendre F."/>
            <person name="LeVine R."/>
            <person name="Lipovsky A."/>
            <person name="Liu X."/>
            <person name="Liu J."/>
            <person name="Liu S."/>
            <person name="Lokyitsang T."/>
            <person name="Lokyitsang Y."/>
            <person name="Lubonja R."/>
            <person name="Lui A."/>
            <person name="MacDonald P."/>
            <person name="Magnisalis V."/>
            <person name="Maru K."/>
            <person name="Matthews C."/>
            <person name="McCusker W."/>
            <person name="McDonough S."/>
            <person name="Mehta T."/>
            <person name="Meldrim J."/>
            <person name="Meneus L."/>
            <person name="Mihai O."/>
            <person name="Mihalev A."/>
            <person name="Mihova T."/>
            <person name="Mittelman R."/>
            <person name="Mlenga V."/>
            <person name="Montmayeur A."/>
            <person name="Mulrain L."/>
            <person name="Navidi A."/>
            <person name="Naylor J."/>
            <person name="Negash T."/>
            <person name="Nguyen T."/>
            <person name="Nguyen N."/>
            <person name="Nicol R."/>
            <person name="Norbu C."/>
            <person name="Norbu N."/>
            <person name="Novod N."/>
            <person name="O'Neill B."/>
            <person name="Osman S."/>
            <person name="Markiewicz E."/>
            <person name="Oyono O.L."/>
            <person name="Patti C."/>
            <person name="Phunkhang P."/>
            <person name="Pierre F."/>
            <person name="Priest M."/>
            <person name="Raghuraman S."/>
            <person name="Rege F."/>
            <person name="Reyes R."/>
            <person name="Rise C."/>
            <person name="Rogov P."/>
            <person name="Ross K."/>
            <person name="Ryan E."/>
            <person name="Settipalli S."/>
            <person name="Shea T."/>
            <person name="Sherpa N."/>
            <person name="Shi L."/>
            <person name="Shih D."/>
            <person name="Sparrow T."/>
            <person name="Spaulding J."/>
            <person name="Stalker J."/>
            <person name="Stange-Thomann N."/>
            <person name="Stavropoulos S."/>
            <person name="Stone C."/>
            <person name="Strader C."/>
            <person name="Tesfaye S."/>
            <person name="Thomson T."/>
            <person name="Thoulutsang Y."/>
            <person name="Thoulutsang D."/>
            <person name="Topham K."/>
            <person name="Topping I."/>
            <person name="Tsamla T."/>
            <person name="Vassiliev H."/>
            <person name="Vo A."/>
            <person name="Wangchuk T."/>
            <person name="Wangdi T."/>
            <person name="Weiand M."/>
            <person name="Wilkinson J."/>
            <person name="Wilson A."/>
            <person name="Yadav S."/>
            <person name="Young G."/>
            <person name="Yu Q."/>
            <person name="Zembek L."/>
            <person name="Zhong D."/>
            <person name="Zimmer A."/>
            <person name="Zwirko Z."/>
            <person name="Jaffe D.B."/>
            <person name="Alvarez P."/>
            <person name="Brockman W."/>
            <person name="Butler J."/>
            <person name="Chin C."/>
            <person name="Gnerre S."/>
            <person name="Grabherr M."/>
            <person name="Kleber M."/>
            <person name="Mauceli E."/>
            <person name="MacCallum I."/>
        </authorList>
    </citation>
    <scope>NUCLEOTIDE SEQUENCE [LARGE SCALE GENOMIC DNA]</scope>
    <source>
        <strain evidence="8">Tucson 14030-0811.24</strain>
    </source>
</reference>
<dbReference type="OrthoDB" id="7863234at2759"/>
<keyword evidence="3 6" id="KW-0812">Transmembrane</keyword>
<evidence type="ECO:0000256" key="6">
    <source>
        <dbReference type="RuleBase" id="RU363108"/>
    </source>
</evidence>
<protein>
    <recommendedName>
        <fullName evidence="6">Gustatory receptor</fullName>
    </recommendedName>
</protein>
<keyword evidence="6" id="KW-0675">Receptor</keyword>
<evidence type="ECO:0000256" key="2">
    <source>
        <dbReference type="ARBA" id="ARBA00022475"/>
    </source>
</evidence>
<dbReference type="EMBL" id="CH963925">
    <property type="protein sequence ID" value="EDW78331.2"/>
    <property type="molecule type" value="Genomic_DNA"/>
</dbReference>
<gene>
    <name evidence="7" type="primary">Dwil\GK16369</name>
    <name evidence="7" type="ORF">Dwil_GK16369</name>
</gene>
<accession>B4N1U2</accession>
<dbReference type="eggNOG" id="ENOG502T8PX">
    <property type="taxonomic scope" value="Eukaryota"/>
</dbReference>
<proteinExistence type="inferred from homology"/>
<keyword evidence="5 6" id="KW-0472">Membrane</keyword>
<evidence type="ECO:0000313" key="8">
    <source>
        <dbReference type="Proteomes" id="UP000007798"/>
    </source>
</evidence>
<keyword evidence="2 6" id="KW-1003">Cell membrane</keyword>
<dbReference type="GO" id="GO:0050909">
    <property type="term" value="P:sensory perception of taste"/>
    <property type="evidence" value="ECO:0007669"/>
    <property type="project" value="InterPro"/>
</dbReference>
<feature type="transmembrane region" description="Helical" evidence="6">
    <location>
        <begin position="344"/>
        <end position="366"/>
    </location>
</feature>
<dbReference type="InParanoid" id="B4N1U2"/>
<keyword evidence="6" id="KW-0807">Transducer</keyword>
<feature type="transmembrane region" description="Helical" evidence="6">
    <location>
        <begin position="229"/>
        <end position="253"/>
    </location>
</feature>